<proteinExistence type="predicted"/>
<feature type="compositionally biased region" description="Acidic residues" evidence="1">
    <location>
        <begin position="22"/>
        <end position="39"/>
    </location>
</feature>
<keyword evidence="3" id="KW-1185">Reference proteome</keyword>
<feature type="compositionally biased region" description="Basic and acidic residues" evidence="1">
    <location>
        <begin position="78"/>
        <end position="90"/>
    </location>
</feature>
<evidence type="ECO:0000313" key="2">
    <source>
        <dbReference type="EMBL" id="KAK1876357.1"/>
    </source>
</evidence>
<dbReference type="EMBL" id="JASDAP010000028">
    <property type="protein sequence ID" value="KAK1876357.1"/>
    <property type="molecule type" value="Genomic_DNA"/>
</dbReference>
<dbReference type="Proteomes" id="UP001228049">
    <property type="component" value="Unassembled WGS sequence"/>
</dbReference>
<feature type="compositionally biased region" description="Basic and acidic residues" evidence="1">
    <location>
        <begin position="1"/>
        <end position="10"/>
    </location>
</feature>
<sequence>MEMYHHHDLIKGFAQTWSKGEEEVEEEEEVDEEDEDTSAETEGASSSFESTEGRTEDTQSNKPEELPEESTPEQTAEITEKPDSTSEEKPANGTTESNSNSQSATSKKLSLFRRLSFSRSKQSIDRDPTPAESPVSGEAGVKGEPPSGAPEEPEEVTRSQKSVPSRSPRSGACTLL</sequence>
<protein>
    <submittedName>
        <fullName evidence="2">DNA translocase FtsK</fullName>
    </submittedName>
</protein>
<reference evidence="2" key="1">
    <citation type="submission" date="2023-04" db="EMBL/GenBank/DDBJ databases">
        <title>Chromosome-level genome of Chaenocephalus aceratus.</title>
        <authorList>
            <person name="Park H."/>
        </authorList>
    </citation>
    <scope>NUCLEOTIDE SEQUENCE</scope>
    <source>
        <strain evidence="2">DE</strain>
        <tissue evidence="2">Muscle</tissue>
    </source>
</reference>
<evidence type="ECO:0000256" key="1">
    <source>
        <dbReference type="SAM" id="MobiDB-lite"/>
    </source>
</evidence>
<accession>A0AAD9B2T5</accession>
<feature type="compositionally biased region" description="Polar residues" evidence="1">
    <location>
        <begin position="159"/>
        <end position="168"/>
    </location>
</feature>
<gene>
    <name evidence="2" type="ORF">KUDE01_001680</name>
</gene>
<feature type="region of interest" description="Disordered" evidence="1">
    <location>
        <begin position="1"/>
        <end position="176"/>
    </location>
</feature>
<feature type="compositionally biased region" description="Polar residues" evidence="1">
    <location>
        <begin position="92"/>
        <end position="105"/>
    </location>
</feature>
<feature type="compositionally biased region" description="Basic and acidic residues" evidence="1">
    <location>
        <begin position="51"/>
        <end position="65"/>
    </location>
</feature>
<dbReference type="AlphaFoldDB" id="A0AAD9B2T5"/>
<organism evidence="2 3">
    <name type="scientific">Dissostichus eleginoides</name>
    <name type="common">Patagonian toothfish</name>
    <name type="synonym">Dissostichus amissus</name>
    <dbReference type="NCBI Taxonomy" id="100907"/>
    <lineage>
        <taxon>Eukaryota</taxon>
        <taxon>Metazoa</taxon>
        <taxon>Chordata</taxon>
        <taxon>Craniata</taxon>
        <taxon>Vertebrata</taxon>
        <taxon>Euteleostomi</taxon>
        <taxon>Actinopterygii</taxon>
        <taxon>Neopterygii</taxon>
        <taxon>Teleostei</taxon>
        <taxon>Neoteleostei</taxon>
        <taxon>Acanthomorphata</taxon>
        <taxon>Eupercaria</taxon>
        <taxon>Perciformes</taxon>
        <taxon>Notothenioidei</taxon>
        <taxon>Nototheniidae</taxon>
        <taxon>Dissostichus</taxon>
    </lineage>
</organism>
<feature type="compositionally biased region" description="Low complexity" evidence="1">
    <location>
        <begin position="106"/>
        <end position="121"/>
    </location>
</feature>
<name>A0AAD9B2T5_DISEL</name>
<evidence type="ECO:0000313" key="3">
    <source>
        <dbReference type="Proteomes" id="UP001228049"/>
    </source>
</evidence>
<comment type="caution">
    <text evidence="2">The sequence shown here is derived from an EMBL/GenBank/DDBJ whole genome shotgun (WGS) entry which is preliminary data.</text>
</comment>